<gene>
    <name evidence="5" type="ORF">ACFQGD_23255</name>
</gene>
<keyword evidence="2" id="KW-1133">Transmembrane helix</keyword>
<dbReference type="Proteomes" id="UP001596337">
    <property type="component" value="Unassembled WGS sequence"/>
</dbReference>
<keyword evidence="2" id="KW-0812">Transmembrane</keyword>
<reference evidence="6" key="1">
    <citation type="journal article" date="2019" name="Int. J. Syst. Evol. Microbiol.">
        <title>The Global Catalogue of Microorganisms (GCM) 10K type strain sequencing project: providing services to taxonomists for standard genome sequencing and annotation.</title>
        <authorList>
            <consortium name="The Broad Institute Genomics Platform"/>
            <consortium name="The Broad Institute Genome Sequencing Center for Infectious Disease"/>
            <person name="Wu L."/>
            <person name="Ma J."/>
        </authorList>
    </citation>
    <scope>NUCLEOTIDE SEQUENCE [LARGE SCALE GENOMIC DNA]</scope>
    <source>
        <strain evidence="6">KCTC 32255</strain>
    </source>
</reference>
<feature type="domain" description="Excalibur calcium-binding" evidence="4">
    <location>
        <begin position="29"/>
        <end position="66"/>
    </location>
</feature>
<feature type="compositionally biased region" description="Basic and acidic residues" evidence="1">
    <location>
        <begin position="45"/>
        <end position="57"/>
    </location>
</feature>
<accession>A0ABW2C5L2</accession>
<evidence type="ECO:0000256" key="3">
    <source>
        <dbReference type="SAM" id="SignalP"/>
    </source>
</evidence>
<evidence type="ECO:0000259" key="4">
    <source>
        <dbReference type="SMART" id="SM00894"/>
    </source>
</evidence>
<dbReference type="EMBL" id="JBHSXX010000001">
    <property type="protein sequence ID" value="MFC6870064.1"/>
    <property type="molecule type" value="Genomic_DNA"/>
</dbReference>
<feature type="transmembrane region" description="Helical" evidence="2">
    <location>
        <begin position="188"/>
        <end position="207"/>
    </location>
</feature>
<name>A0ABW2C5L2_9PSEU</name>
<keyword evidence="2" id="KW-0472">Membrane</keyword>
<sequence length="217" mass="21715">MSKFGAALAAVALAAGTSLTLTAPALAQQDYNCSDFETQEEAQEEYEKDKSDPHGLDGDGDGVACESLPSGEGSGDDQQPSDGHQDGQDDGGNQGGQASGDQYDCSDFATQEEAQAEYEKDPSDPSNLDGDNDGVACESLPAGGGSGDGQQQPADDGQGDQSTNTGGQVEQVPQGGVETGGGADSDGIYLLGGGLVLAAAGGTALVARRAHRGATQR</sequence>
<keyword evidence="3" id="KW-0732">Signal</keyword>
<feature type="chain" id="PRO_5047226106" evidence="3">
    <location>
        <begin position="28"/>
        <end position="217"/>
    </location>
</feature>
<evidence type="ECO:0000256" key="1">
    <source>
        <dbReference type="SAM" id="MobiDB-lite"/>
    </source>
</evidence>
<evidence type="ECO:0000313" key="6">
    <source>
        <dbReference type="Proteomes" id="UP001596337"/>
    </source>
</evidence>
<dbReference type="RefSeq" id="WP_345394179.1">
    <property type="nucleotide sequence ID" value="NZ_BAABLA010000021.1"/>
</dbReference>
<evidence type="ECO:0000313" key="5">
    <source>
        <dbReference type="EMBL" id="MFC6870064.1"/>
    </source>
</evidence>
<feature type="compositionally biased region" description="Gly residues" evidence="1">
    <location>
        <begin position="177"/>
        <end position="188"/>
    </location>
</feature>
<feature type="region of interest" description="Disordered" evidence="1">
    <location>
        <begin position="29"/>
        <end position="188"/>
    </location>
</feature>
<organism evidence="5 6">
    <name type="scientific">Haloechinothrix salitolerans</name>
    <dbReference type="NCBI Taxonomy" id="926830"/>
    <lineage>
        <taxon>Bacteria</taxon>
        <taxon>Bacillati</taxon>
        <taxon>Actinomycetota</taxon>
        <taxon>Actinomycetes</taxon>
        <taxon>Pseudonocardiales</taxon>
        <taxon>Pseudonocardiaceae</taxon>
        <taxon>Haloechinothrix</taxon>
    </lineage>
</organism>
<comment type="caution">
    <text evidence="5">The sequence shown here is derived from an EMBL/GenBank/DDBJ whole genome shotgun (WGS) entry which is preliminary data.</text>
</comment>
<dbReference type="InterPro" id="IPR008613">
    <property type="entry name" value="Excalibur_Ca-bd_domain"/>
</dbReference>
<protein>
    <submittedName>
        <fullName evidence="5">Excalibur calcium-binding domain-containing protein</fullName>
    </submittedName>
</protein>
<evidence type="ECO:0000256" key="2">
    <source>
        <dbReference type="SAM" id="Phobius"/>
    </source>
</evidence>
<dbReference type="Pfam" id="PF05901">
    <property type="entry name" value="Excalibur"/>
    <property type="match status" value="2"/>
</dbReference>
<proteinExistence type="predicted"/>
<feature type="compositionally biased region" description="Low complexity" evidence="1">
    <location>
        <begin position="149"/>
        <end position="176"/>
    </location>
</feature>
<keyword evidence="6" id="KW-1185">Reference proteome</keyword>
<feature type="signal peptide" evidence="3">
    <location>
        <begin position="1"/>
        <end position="27"/>
    </location>
</feature>
<dbReference type="SMART" id="SM00894">
    <property type="entry name" value="Excalibur"/>
    <property type="match status" value="2"/>
</dbReference>
<feature type="domain" description="Excalibur calcium-binding" evidence="4">
    <location>
        <begin position="101"/>
        <end position="138"/>
    </location>
</feature>